<comment type="subunit">
    <text evidence="7">Part of the multisubunit transport protein particle (TRAPP) complex.</text>
</comment>
<dbReference type="InterPro" id="IPR011012">
    <property type="entry name" value="Longin-like_dom_sf"/>
</dbReference>
<dbReference type="Proteomes" id="UP001189429">
    <property type="component" value="Unassembled WGS sequence"/>
</dbReference>
<keyword evidence="5 7" id="KW-0333">Golgi apparatus</keyword>
<keyword evidence="3 7" id="KW-0256">Endoplasmic reticulum</keyword>
<dbReference type="InterPro" id="IPR007233">
    <property type="entry name" value="TRAPPC"/>
</dbReference>
<dbReference type="SMART" id="SM01399">
    <property type="entry name" value="Sybindin"/>
    <property type="match status" value="1"/>
</dbReference>
<name>A0ABN9UC50_9DINO</name>
<keyword evidence="9" id="KW-1185">Reference proteome</keyword>
<dbReference type="PANTHER" id="PTHR23249:SF15">
    <property type="entry name" value="TRAFFICKING PROTEIN PARTICLE COMPLEX SUBUNIT 4"/>
    <property type="match status" value="1"/>
</dbReference>
<evidence type="ECO:0000256" key="2">
    <source>
        <dbReference type="ARBA" id="ARBA00022448"/>
    </source>
</evidence>
<proteinExistence type="inferred from homology"/>
<comment type="similarity">
    <text evidence="6">Belongs to the TRAPP small subunits family. TRAPPC4 subfamily.</text>
</comment>
<comment type="caution">
    <text evidence="8">The sequence shown here is derived from an EMBL/GenBank/DDBJ whole genome shotgun (WGS) entry which is preliminary data.</text>
</comment>
<evidence type="ECO:0000256" key="7">
    <source>
        <dbReference type="RuleBase" id="RU366065"/>
    </source>
</evidence>
<evidence type="ECO:0000313" key="9">
    <source>
        <dbReference type="Proteomes" id="UP001189429"/>
    </source>
</evidence>
<evidence type="ECO:0000256" key="1">
    <source>
        <dbReference type="ARBA" id="ARBA00004555"/>
    </source>
</evidence>
<evidence type="ECO:0000256" key="5">
    <source>
        <dbReference type="ARBA" id="ARBA00023034"/>
    </source>
</evidence>
<organism evidence="8 9">
    <name type="scientific">Prorocentrum cordatum</name>
    <dbReference type="NCBI Taxonomy" id="2364126"/>
    <lineage>
        <taxon>Eukaryota</taxon>
        <taxon>Sar</taxon>
        <taxon>Alveolata</taxon>
        <taxon>Dinophyceae</taxon>
        <taxon>Prorocentrales</taxon>
        <taxon>Prorocentraceae</taxon>
        <taxon>Prorocentrum</taxon>
    </lineage>
</organism>
<dbReference type="PANTHER" id="PTHR23249">
    <property type="entry name" value="TRAFFICKING PROTEIN PARTICLE COMPLEX SUBUNIT"/>
    <property type="match status" value="1"/>
</dbReference>
<dbReference type="EMBL" id="CAUYUJ010015624">
    <property type="protein sequence ID" value="CAK0856346.1"/>
    <property type="molecule type" value="Genomic_DNA"/>
</dbReference>
<evidence type="ECO:0000256" key="3">
    <source>
        <dbReference type="ARBA" id="ARBA00022824"/>
    </source>
</evidence>
<dbReference type="CDD" id="cd14856">
    <property type="entry name" value="TRAPPC4_synbindin"/>
    <property type="match status" value="1"/>
</dbReference>
<accession>A0ABN9UC50</accession>
<dbReference type="Pfam" id="PF04099">
    <property type="entry name" value="Sybindin"/>
    <property type="match status" value="1"/>
</dbReference>
<keyword evidence="4 7" id="KW-0931">ER-Golgi transport</keyword>
<evidence type="ECO:0000256" key="6">
    <source>
        <dbReference type="ARBA" id="ARBA00038179"/>
    </source>
</evidence>
<protein>
    <recommendedName>
        <fullName evidence="7">Trafficking protein particle complex subunit</fullName>
    </recommendedName>
</protein>
<keyword evidence="2 7" id="KW-0813">Transport</keyword>
<reference evidence="8" key="1">
    <citation type="submission" date="2023-10" db="EMBL/GenBank/DDBJ databases">
        <authorList>
            <person name="Chen Y."/>
            <person name="Shah S."/>
            <person name="Dougan E. K."/>
            <person name="Thang M."/>
            <person name="Chan C."/>
        </authorList>
    </citation>
    <scope>NUCLEOTIDE SEQUENCE [LARGE SCALE GENOMIC DNA]</scope>
</reference>
<comment type="subcellular location">
    <subcellularLocation>
        <location evidence="7">Endoplasmic reticulum</location>
    </subcellularLocation>
    <subcellularLocation>
        <location evidence="7">Golgi apparatus</location>
        <location evidence="7">cis-Golgi network</location>
    </subcellularLocation>
    <subcellularLocation>
        <location evidence="1">Golgi apparatus</location>
    </subcellularLocation>
</comment>
<dbReference type="Gene3D" id="3.30.450.70">
    <property type="match status" value="1"/>
</dbReference>
<dbReference type="SUPFAM" id="SSF64356">
    <property type="entry name" value="SNARE-like"/>
    <property type="match status" value="1"/>
</dbReference>
<gene>
    <name evidence="8" type="ORF">PCOR1329_LOCUS46754</name>
</gene>
<evidence type="ECO:0000313" key="8">
    <source>
        <dbReference type="EMBL" id="CAK0856346.1"/>
    </source>
</evidence>
<sequence>MVGVASFFVLNRNGSLIYDLELQSTGSTLSSNDKIRLSSTFHGISAIASQVSPVRNRAGGAFSYPAPRGITSMDASTFRLQCFPTLTGMKFFCVALPPLQDCEPLLRQAYALYSDFVLKNPFYELDMPVRCELFDREMRKLLGDPLQAAGR</sequence>
<evidence type="ECO:0000256" key="4">
    <source>
        <dbReference type="ARBA" id="ARBA00022892"/>
    </source>
</evidence>